<dbReference type="GO" id="GO:0098797">
    <property type="term" value="C:plasma membrane protein complex"/>
    <property type="evidence" value="ECO:0007669"/>
    <property type="project" value="TreeGrafter"/>
</dbReference>
<keyword evidence="12" id="KW-1185">Reference proteome</keyword>
<keyword evidence="3" id="KW-0813">Transport</keyword>
<dbReference type="EMBL" id="CP048222">
    <property type="protein sequence ID" value="QHT66478.1"/>
    <property type="molecule type" value="Genomic_DNA"/>
</dbReference>
<evidence type="ECO:0000256" key="1">
    <source>
        <dbReference type="ARBA" id="ARBA00004383"/>
    </source>
</evidence>
<dbReference type="Gene3D" id="3.30.1150.10">
    <property type="match status" value="1"/>
</dbReference>
<keyword evidence="7" id="KW-0653">Protein transport</keyword>
<dbReference type="PANTHER" id="PTHR33446:SF2">
    <property type="entry name" value="PROTEIN TONB"/>
    <property type="match status" value="1"/>
</dbReference>
<accession>A0A6C0GEU8</accession>
<dbReference type="AlphaFoldDB" id="A0A6C0GEU8"/>
<dbReference type="Pfam" id="PF03544">
    <property type="entry name" value="TonB_C"/>
    <property type="match status" value="1"/>
</dbReference>
<comment type="subcellular location">
    <subcellularLocation>
        <location evidence="1">Cell inner membrane</location>
        <topology evidence="1">Single-pass membrane protein</topology>
        <orientation evidence="1">Periplasmic side</orientation>
    </subcellularLocation>
</comment>
<dbReference type="PANTHER" id="PTHR33446">
    <property type="entry name" value="PROTEIN TONB-RELATED"/>
    <property type="match status" value="1"/>
</dbReference>
<evidence type="ECO:0000256" key="7">
    <source>
        <dbReference type="ARBA" id="ARBA00022927"/>
    </source>
</evidence>
<gene>
    <name evidence="11" type="ORF">GXP67_07320</name>
</gene>
<dbReference type="NCBIfam" id="TIGR01352">
    <property type="entry name" value="tonB_Cterm"/>
    <property type="match status" value="1"/>
</dbReference>
<dbReference type="InterPro" id="IPR037682">
    <property type="entry name" value="TonB_C"/>
</dbReference>
<dbReference type="InterPro" id="IPR051045">
    <property type="entry name" value="TonB-dependent_transducer"/>
</dbReference>
<organism evidence="11 12">
    <name type="scientific">Rhodocytophaga rosea</name>
    <dbReference type="NCBI Taxonomy" id="2704465"/>
    <lineage>
        <taxon>Bacteria</taxon>
        <taxon>Pseudomonadati</taxon>
        <taxon>Bacteroidota</taxon>
        <taxon>Cytophagia</taxon>
        <taxon>Cytophagales</taxon>
        <taxon>Rhodocytophagaceae</taxon>
        <taxon>Rhodocytophaga</taxon>
    </lineage>
</organism>
<evidence type="ECO:0000256" key="6">
    <source>
        <dbReference type="ARBA" id="ARBA00022692"/>
    </source>
</evidence>
<feature type="domain" description="TonB C-terminal" evidence="10">
    <location>
        <begin position="154"/>
        <end position="219"/>
    </location>
</feature>
<dbReference type="Proteomes" id="UP000480178">
    <property type="component" value="Chromosome"/>
</dbReference>
<dbReference type="RefSeq" id="WP_162442532.1">
    <property type="nucleotide sequence ID" value="NZ_CP048222.1"/>
</dbReference>
<proteinExistence type="inferred from homology"/>
<dbReference type="GO" id="GO:0055085">
    <property type="term" value="P:transmembrane transport"/>
    <property type="evidence" value="ECO:0007669"/>
    <property type="project" value="InterPro"/>
</dbReference>
<name>A0A6C0GEU8_9BACT</name>
<keyword evidence="9" id="KW-0472">Membrane</keyword>
<evidence type="ECO:0000256" key="8">
    <source>
        <dbReference type="ARBA" id="ARBA00022989"/>
    </source>
</evidence>
<keyword evidence="4" id="KW-1003">Cell membrane</keyword>
<sequence length="228" mass="25928">MREKDNKIKNINLAFPCQEDWKSMTDFDKGKICEKCTSKVYDFVNKTDAEFNEIIKHSKTSVCGRFSTSQLNNTFLKYAASTLFTASGLLNPVFGQELIKTDSIQIAPNQILEEEETDVFIGIIVEQQPVPESGYEGFLNKIAKEIKLPEGLTQKGKVYVQFIVDTTGKMQDITIIKGLNELADKEVLRAIKAVDERFKPGRQRGKLVRTRMHIPITFDPEMGKKKKK</sequence>
<evidence type="ECO:0000313" key="12">
    <source>
        <dbReference type="Proteomes" id="UP000480178"/>
    </source>
</evidence>
<comment type="similarity">
    <text evidence="2">Belongs to the TonB family.</text>
</comment>
<dbReference type="GO" id="GO:0031992">
    <property type="term" value="F:energy transducer activity"/>
    <property type="evidence" value="ECO:0007669"/>
    <property type="project" value="TreeGrafter"/>
</dbReference>
<evidence type="ECO:0000256" key="9">
    <source>
        <dbReference type="ARBA" id="ARBA00023136"/>
    </source>
</evidence>
<evidence type="ECO:0000313" key="11">
    <source>
        <dbReference type="EMBL" id="QHT66478.1"/>
    </source>
</evidence>
<keyword evidence="6" id="KW-0812">Transmembrane</keyword>
<evidence type="ECO:0000256" key="3">
    <source>
        <dbReference type="ARBA" id="ARBA00022448"/>
    </source>
</evidence>
<dbReference type="InterPro" id="IPR006260">
    <property type="entry name" value="TonB/TolA_C"/>
</dbReference>
<dbReference type="KEGG" id="rhoz:GXP67_07320"/>
<reference evidence="11 12" key="1">
    <citation type="submission" date="2020-01" db="EMBL/GenBank/DDBJ databases">
        <authorList>
            <person name="Kim M.K."/>
        </authorList>
    </citation>
    <scope>NUCLEOTIDE SEQUENCE [LARGE SCALE GENOMIC DNA]</scope>
    <source>
        <strain evidence="11 12">172606-1</strain>
    </source>
</reference>
<evidence type="ECO:0000256" key="4">
    <source>
        <dbReference type="ARBA" id="ARBA00022475"/>
    </source>
</evidence>
<evidence type="ECO:0000259" key="10">
    <source>
        <dbReference type="Pfam" id="PF03544"/>
    </source>
</evidence>
<dbReference type="SUPFAM" id="SSF74653">
    <property type="entry name" value="TolA/TonB C-terminal domain"/>
    <property type="match status" value="1"/>
</dbReference>
<keyword evidence="8" id="KW-1133">Transmembrane helix</keyword>
<evidence type="ECO:0000256" key="2">
    <source>
        <dbReference type="ARBA" id="ARBA00006555"/>
    </source>
</evidence>
<dbReference type="GO" id="GO:0015031">
    <property type="term" value="P:protein transport"/>
    <property type="evidence" value="ECO:0007669"/>
    <property type="project" value="UniProtKB-KW"/>
</dbReference>
<keyword evidence="5" id="KW-0997">Cell inner membrane</keyword>
<protein>
    <submittedName>
        <fullName evidence="11">TonB family protein</fullName>
    </submittedName>
</protein>
<evidence type="ECO:0000256" key="5">
    <source>
        <dbReference type="ARBA" id="ARBA00022519"/>
    </source>
</evidence>